<dbReference type="InterPro" id="IPR006691">
    <property type="entry name" value="GyrA/parC_rep"/>
</dbReference>
<feature type="short sequence motif" description="GyrA-box" evidence="9">
    <location>
        <begin position="551"/>
        <end position="557"/>
    </location>
</feature>
<comment type="similarity">
    <text evidence="2 9">Belongs to the type II topoisomerase GyrA/ParC subunit family.</text>
</comment>
<dbReference type="InterPro" id="IPR002205">
    <property type="entry name" value="Topo_IIA_dom_A"/>
</dbReference>
<evidence type="ECO:0000256" key="11">
    <source>
        <dbReference type="SAM" id="MobiDB-lite"/>
    </source>
</evidence>
<evidence type="ECO:0000256" key="4">
    <source>
        <dbReference type="ARBA" id="ARBA00022741"/>
    </source>
</evidence>
<evidence type="ECO:0000256" key="1">
    <source>
        <dbReference type="ARBA" id="ARBA00000185"/>
    </source>
</evidence>
<gene>
    <name evidence="9 13" type="primary">gyrA</name>
    <name evidence="13" type="ORF">GHYDROH2_15260</name>
</gene>
<dbReference type="PANTHER" id="PTHR43493">
    <property type="entry name" value="DNA GYRASE/TOPOISOMERASE SUBUNIT A"/>
    <property type="match status" value="1"/>
</dbReference>
<dbReference type="PANTHER" id="PTHR43493:SF5">
    <property type="entry name" value="DNA GYRASE SUBUNIT A, CHLOROPLASTIC_MITOCHONDRIAL"/>
    <property type="match status" value="1"/>
</dbReference>
<dbReference type="HAMAP" id="MF_01897">
    <property type="entry name" value="GyrA"/>
    <property type="match status" value="1"/>
</dbReference>
<proteinExistence type="inferred from homology"/>
<feature type="active site" description="O-(5'-phospho-DNA)-tyrosine intermediate" evidence="9 10">
    <location>
        <position position="122"/>
    </location>
</feature>
<evidence type="ECO:0000256" key="10">
    <source>
        <dbReference type="PROSITE-ProRule" id="PRU01384"/>
    </source>
</evidence>
<dbReference type="SUPFAM" id="SSF56719">
    <property type="entry name" value="Type II DNA topoisomerase"/>
    <property type="match status" value="1"/>
</dbReference>
<dbReference type="FunFam" id="2.120.10.90:FF:000004">
    <property type="entry name" value="DNA gyrase subunit A"/>
    <property type="match status" value="1"/>
</dbReference>
<dbReference type="GO" id="GO:0003677">
    <property type="term" value="F:DNA binding"/>
    <property type="evidence" value="ECO:0007669"/>
    <property type="project" value="UniProtKB-UniRule"/>
</dbReference>
<evidence type="ECO:0000313" key="13">
    <source>
        <dbReference type="EMBL" id="GLI38025.1"/>
    </source>
</evidence>
<dbReference type="Gene3D" id="3.30.1360.40">
    <property type="match status" value="1"/>
</dbReference>
<dbReference type="AlphaFoldDB" id="A0A9W6LCK9"/>
<dbReference type="InterPro" id="IPR013758">
    <property type="entry name" value="Topo_IIA_A/C_ab"/>
</dbReference>
<dbReference type="Gene3D" id="2.120.10.90">
    <property type="entry name" value="DNA gyrase/topoisomerase IV, subunit A, C-terminal"/>
    <property type="match status" value="1"/>
</dbReference>
<evidence type="ECO:0000259" key="12">
    <source>
        <dbReference type="PROSITE" id="PS52040"/>
    </source>
</evidence>
<reference evidence="13" key="1">
    <citation type="submission" date="2022-12" db="EMBL/GenBank/DDBJ databases">
        <title>Reference genome sequencing for broad-spectrum identification of bacterial and archaeal isolates by mass spectrometry.</title>
        <authorList>
            <person name="Sekiguchi Y."/>
            <person name="Tourlousse D.M."/>
        </authorList>
    </citation>
    <scope>NUCLEOTIDE SEQUENCE</scope>
    <source>
        <strain evidence="13">H2</strain>
    </source>
</reference>
<evidence type="ECO:0000256" key="5">
    <source>
        <dbReference type="ARBA" id="ARBA00022840"/>
    </source>
</evidence>
<dbReference type="GO" id="GO:0009330">
    <property type="term" value="C:DNA topoisomerase type II (double strand cut, ATP-hydrolyzing) complex"/>
    <property type="evidence" value="ECO:0007669"/>
    <property type="project" value="TreeGrafter"/>
</dbReference>
<dbReference type="InterPro" id="IPR005743">
    <property type="entry name" value="GyrA"/>
</dbReference>
<dbReference type="CDD" id="cd00187">
    <property type="entry name" value="TOP4c"/>
    <property type="match status" value="1"/>
</dbReference>
<organism evidence="13 14">
    <name type="scientific">Geobacter hydrogenophilus</name>
    <dbReference type="NCBI Taxonomy" id="40983"/>
    <lineage>
        <taxon>Bacteria</taxon>
        <taxon>Pseudomonadati</taxon>
        <taxon>Thermodesulfobacteriota</taxon>
        <taxon>Desulfuromonadia</taxon>
        <taxon>Geobacterales</taxon>
        <taxon>Geobacteraceae</taxon>
        <taxon>Geobacter</taxon>
    </lineage>
</organism>
<dbReference type="EC" id="5.6.2.2" evidence="9"/>
<dbReference type="Gene3D" id="3.90.199.10">
    <property type="entry name" value="Topoisomerase II, domain 5"/>
    <property type="match status" value="1"/>
</dbReference>
<dbReference type="InterPro" id="IPR013760">
    <property type="entry name" value="Topo_IIA-like_dom_sf"/>
</dbReference>
<dbReference type="FunFam" id="3.90.199.10:FF:000001">
    <property type="entry name" value="DNA gyrase subunit A"/>
    <property type="match status" value="1"/>
</dbReference>
<dbReference type="InterPro" id="IPR050220">
    <property type="entry name" value="Type_II_DNA_Topoisomerases"/>
</dbReference>
<evidence type="ECO:0000256" key="8">
    <source>
        <dbReference type="ARBA" id="ARBA00023235"/>
    </source>
</evidence>
<keyword evidence="7 9" id="KW-0238">DNA-binding</keyword>
<dbReference type="FunFam" id="1.10.268.10:FF:000001">
    <property type="entry name" value="DNA gyrase subunit A"/>
    <property type="match status" value="1"/>
</dbReference>
<dbReference type="GO" id="GO:0006261">
    <property type="term" value="P:DNA-templated DNA replication"/>
    <property type="evidence" value="ECO:0007669"/>
    <property type="project" value="UniProtKB-UniRule"/>
</dbReference>
<evidence type="ECO:0000256" key="2">
    <source>
        <dbReference type="ARBA" id="ARBA00008263"/>
    </source>
</evidence>
<evidence type="ECO:0000256" key="7">
    <source>
        <dbReference type="ARBA" id="ARBA00023125"/>
    </source>
</evidence>
<feature type="region of interest" description="Disordered" evidence="11">
    <location>
        <begin position="834"/>
        <end position="857"/>
    </location>
</feature>
<keyword evidence="6 9" id="KW-0799">Topoisomerase</keyword>
<dbReference type="Pfam" id="PF03989">
    <property type="entry name" value="DNA_gyraseA_C"/>
    <property type="match status" value="6"/>
</dbReference>
<dbReference type="NCBIfam" id="NF004044">
    <property type="entry name" value="PRK05561.1"/>
    <property type="match status" value="1"/>
</dbReference>
<comment type="function">
    <text evidence="9">A type II topoisomerase that negatively supercoils closed circular double-stranded (ds) DNA in an ATP-dependent manner to modulate DNA topology and maintain chromosomes in an underwound state. Negative supercoiling favors strand separation, and DNA replication, transcription, recombination and repair, all of which involve strand separation. Also able to catalyze the interconversion of other topological isomers of dsDNA rings, including catenanes and knotted rings. Type II topoisomerases break and join 2 DNA strands simultaneously in an ATP-dependent manner.</text>
</comment>
<dbReference type="GO" id="GO:0005524">
    <property type="term" value="F:ATP binding"/>
    <property type="evidence" value="ECO:0007669"/>
    <property type="project" value="UniProtKB-UniRule"/>
</dbReference>
<dbReference type="GO" id="GO:0005737">
    <property type="term" value="C:cytoplasm"/>
    <property type="evidence" value="ECO:0007669"/>
    <property type="project" value="UniProtKB-SubCell"/>
</dbReference>
<accession>A0A9W6LCK9</accession>
<keyword evidence="3 9" id="KW-0963">Cytoplasm</keyword>
<keyword evidence="8 9" id="KW-0413">Isomerase</keyword>
<protein>
    <recommendedName>
        <fullName evidence="9">DNA gyrase subunit A</fullName>
        <ecNumber evidence="9">5.6.2.2</ecNumber>
    </recommendedName>
</protein>
<dbReference type="Pfam" id="PF00521">
    <property type="entry name" value="DNA_topoisoIV"/>
    <property type="match status" value="1"/>
</dbReference>
<dbReference type="GO" id="GO:0006265">
    <property type="term" value="P:DNA topological change"/>
    <property type="evidence" value="ECO:0007669"/>
    <property type="project" value="UniProtKB-UniRule"/>
</dbReference>
<dbReference type="SUPFAM" id="SSF101904">
    <property type="entry name" value="GyrA/ParC C-terminal domain-like"/>
    <property type="match status" value="1"/>
</dbReference>
<evidence type="ECO:0000256" key="6">
    <source>
        <dbReference type="ARBA" id="ARBA00023029"/>
    </source>
</evidence>
<dbReference type="SMART" id="SM00434">
    <property type="entry name" value="TOP4c"/>
    <property type="match status" value="1"/>
</dbReference>
<dbReference type="InterPro" id="IPR013757">
    <property type="entry name" value="Topo_IIA_A_a_sf"/>
</dbReference>
<dbReference type="EMBL" id="BSDS01000001">
    <property type="protein sequence ID" value="GLI38025.1"/>
    <property type="molecule type" value="Genomic_DNA"/>
</dbReference>
<evidence type="ECO:0000313" key="14">
    <source>
        <dbReference type="Proteomes" id="UP001144352"/>
    </source>
</evidence>
<dbReference type="RefSeq" id="WP_214186217.1">
    <property type="nucleotide sequence ID" value="NZ_BSDS01000001.1"/>
</dbReference>
<comment type="subcellular location">
    <subcellularLocation>
        <location evidence="9">Cytoplasm</location>
    </subcellularLocation>
</comment>
<dbReference type="Proteomes" id="UP001144352">
    <property type="component" value="Unassembled WGS sequence"/>
</dbReference>
<dbReference type="FunFam" id="3.30.1360.40:FF:000002">
    <property type="entry name" value="DNA gyrase subunit A"/>
    <property type="match status" value="1"/>
</dbReference>
<name>A0A9W6LCK9_9BACT</name>
<dbReference type="InterPro" id="IPR035516">
    <property type="entry name" value="Gyrase/topoIV_suA_C"/>
</dbReference>
<sequence length="857" mass="95845">MLEHTLNKTAVNIEDEMKRSYMDYAMSVIIGRALPDVRDGLKPVHRRCLYAMYDMGNDYNKPYKKSARVVGDVIGKYHPHGDTAAYDTIVRMAQDFSLRYPLVDGQGNFGSVDGDSPAAMRYTEIRMEQLAHELLNDLEKETVDLGFNYDGSLTEPLVLPSKFPNLLVNGSSGIAVGMATNIPPHNLSEVIEGIIATIANPHISFEELLALIPGPDFPTGGFIYGREGILQGYRTGRGIVQMRARASIETHKKTERQSIIVTEIPYQVNKANLITKIAELVREKKLEGISDIRDESDRDGMRIVIDLKRDENPQVILNHLYKQTQMQTSFGINMLAIVAGRPRVLTLRDAIGHFIDHRREIVTRRTIFDLKKAEARAHILEGYKIALDWLDAVIELIRGSKTPAEAKEGLMSGLFSDEEWLGKMGLTLPAIHSQYQKPVRLTEVQAQEILNLRLHRLTGLERDKILQEYDDILKYIARLKEILASEAEILKIIVGELRELKEKFGDERRTEIVDRSAEISLEDTIVEEDVVVTVSHTGYIKRTAVSQYRSQRRGGKGKTGMKTKEEDFVEHLFVASSKDFMLFFTDAGKVYQIKVYEIPEGGRATRGKAIVNLLNLQENEQITAILSVKGFDDERNILMATRLGVVKKSPLREYANIRSGGIIAVNLDEGDKLIAVALTDGRQDVLLASRNGKSIRFHEDDARPMGRVSRGVRGMTLEDDDVVIGMEVINPSATGSTIFTVTENGFGKRTELDEYRVQSRGGKGIITIKTTERNGCVVDIMQVTDENDLMLITDQGKILRIPVAPFSVIGRNTQGVRLMTAEQNERIVAVAKLAEKDEGDEGPDGGDDLPEAEVVEE</sequence>
<keyword evidence="14" id="KW-1185">Reference proteome</keyword>
<dbReference type="NCBIfam" id="TIGR01063">
    <property type="entry name" value="gyrA"/>
    <property type="match status" value="1"/>
</dbReference>
<comment type="caution">
    <text evidence="13">The sequence shown here is derived from an EMBL/GenBank/DDBJ whole genome shotgun (WGS) entry which is preliminary data.</text>
</comment>
<comment type="subunit">
    <text evidence="9">Heterotetramer, composed of two GyrA and two GyrB chains. In the heterotetramer, GyrA contains the active site tyrosine that forms a transient covalent intermediate with DNA, while GyrB binds cofactors and catalyzes ATP hydrolysis.</text>
</comment>
<dbReference type="GO" id="GO:0034335">
    <property type="term" value="F:DNA negative supercoiling activity"/>
    <property type="evidence" value="ECO:0007669"/>
    <property type="project" value="UniProtKB-ARBA"/>
</dbReference>
<dbReference type="GO" id="GO:0005694">
    <property type="term" value="C:chromosome"/>
    <property type="evidence" value="ECO:0007669"/>
    <property type="project" value="InterPro"/>
</dbReference>
<dbReference type="PROSITE" id="PS52040">
    <property type="entry name" value="TOPO_IIA"/>
    <property type="match status" value="1"/>
</dbReference>
<comment type="miscellaneous">
    <text evidence="9">Few gyrases are as efficient as E.coli at forming negative supercoils. Not all organisms have 2 type II topoisomerases; in organisms with a single type II topoisomerase this enzyme also has to decatenate newly replicated chromosomes.</text>
</comment>
<dbReference type="Gene3D" id="1.10.268.10">
    <property type="entry name" value="Topoisomerase, domain 3"/>
    <property type="match status" value="1"/>
</dbReference>
<keyword evidence="5 9" id="KW-0067">ATP-binding</keyword>
<dbReference type="NCBIfam" id="NF004043">
    <property type="entry name" value="PRK05560.1"/>
    <property type="match status" value="1"/>
</dbReference>
<evidence type="ECO:0000256" key="3">
    <source>
        <dbReference type="ARBA" id="ARBA00022490"/>
    </source>
</evidence>
<keyword evidence="4 9" id="KW-0547">Nucleotide-binding</keyword>
<comment type="catalytic activity">
    <reaction evidence="1 9 10">
        <text>ATP-dependent breakage, passage and rejoining of double-stranded DNA.</text>
        <dbReference type="EC" id="5.6.2.2"/>
    </reaction>
</comment>
<feature type="domain" description="Topo IIA-type catalytic" evidence="12">
    <location>
        <begin position="34"/>
        <end position="530"/>
    </location>
</feature>
<feature type="compositionally biased region" description="Acidic residues" evidence="11">
    <location>
        <begin position="837"/>
        <end position="857"/>
    </location>
</feature>
<evidence type="ECO:0000256" key="9">
    <source>
        <dbReference type="HAMAP-Rule" id="MF_01897"/>
    </source>
</evidence>